<accession>A0ABX9LXZ8</accession>
<feature type="signal peptide" evidence="1">
    <location>
        <begin position="1"/>
        <end position="24"/>
    </location>
</feature>
<evidence type="ECO:0000256" key="1">
    <source>
        <dbReference type="SAM" id="SignalP"/>
    </source>
</evidence>
<keyword evidence="1" id="KW-0732">Signal</keyword>
<feature type="chain" id="PRO_5047192468" evidence="1">
    <location>
        <begin position="25"/>
        <end position="147"/>
    </location>
</feature>
<organism evidence="2 3">
    <name type="scientific">Leptospira yasudae</name>
    <dbReference type="NCBI Taxonomy" id="2202201"/>
    <lineage>
        <taxon>Bacteria</taxon>
        <taxon>Pseudomonadati</taxon>
        <taxon>Spirochaetota</taxon>
        <taxon>Spirochaetia</taxon>
        <taxon>Leptospirales</taxon>
        <taxon>Leptospiraceae</taxon>
        <taxon>Leptospira</taxon>
    </lineage>
</organism>
<dbReference type="Pfam" id="PF13146">
    <property type="entry name" value="TRL"/>
    <property type="match status" value="1"/>
</dbReference>
<reference evidence="3" key="1">
    <citation type="submission" date="2018-05" db="EMBL/GenBank/DDBJ databases">
        <title>Leptospira yasudae sp. nov. and Leptospira stimsonii sp. nov., two pathogenic species of the genus Leptospira isolated from environmental sources.</title>
        <authorList>
            <person name="Casanovas-Massana A."/>
            <person name="Hamond C."/>
            <person name="Santos L.A."/>
            <person name="Hacker K.P."/>
            <person name="Balassiano I."/>
            <person name="Medeiros M.A."/>
            <person name="Reis M.G."/>
            <person name="Ko A.I."/>
            <person name="Wunder E.A."/>
        </authorList>
    </citation>
    <scope>NUCLEOTIDE SEQUENCE [LARGE SCALE GENOMIC DNA]</scope>
    <source>
        <strain evidence="3">B21</strain>
    </source>
</reference>
<dbReference type="EMBL" id="QHCR01000012">
    <property type="protein sequence ID" value="RHX77746.1"/>
    <property type="molecule type" value="Genomic_DNA"/>
</dbReference>
<evidence type="ECO:0000313" key="2">
    <source>
        <dbReference type="EMBL" id="RHX77746.1"/>
    </source>
</evidence>
<dbReference type="RefSeq" id="WP_118957827.1">
    <property type="nucleotide sequence ID" value="NZ_QHCR01000012.1"/>
</dbReference>
<sequence length="147" mass="15546">MKLKTLIFISFVAIWSVNCTGMNAFTTFGLSPNTNPTKNYAQLYSNSPLLTKGGFVVHSGTIPGAIGHNAENTTSGTVCSRNILGVVAFGDSSLEAAKAEAKITKIASVEYEQFGIFGGYIYHSFCTVITGSNAPSKPEVKPVGKTK</sequence>
<proteinExistence type="predicted"/>
<reference evidence="2 3" key="2">
    <citation type="journal article" date="2020" name="Int. J. Syst. Evol. Microbiol.">
        <title>Leptospira yasudae sp. nov. and Leptospira stimsonii sp. nov., two new species of the pathogenic group isolated from environmental sources.</title>
        <authorList>
            <person name="Casanovas-Massana A."/>
            <person name="Hamond C."/>
            <person name="Santos L.A."/>
            <person name="de Oliveira D."/>
            <person name="Hacker K.P."/>
            <person name="Balassiano I."/>
            <person name="Costa F."/>
            <person name="Medeiros M.A."/>
            <person name="Reis M.G."/>
            <person name="Ko A.I."/>
            <person name="Wunder E.A."/>
        </authorList>
    </citation>
    <scope>NUCLEOTIDE SEQUENCE [LARGE SCALE GENOMIC DNA]</scope>
    <source>
        <strain evidence="2 3">B21</strain>
    </source>
</reference>
<name>A0ABX9LXZ8_9LEPT</name>
<protein>
    <submittedName>
        <fullName evidence="2">TRL-like family protein</fullName>
    </submittedName>
</protein>
<dbReference type="Proteomes" id="UP000285569">
    <property type="component" value="Unassembled WGS sequence"/>
</dbReference>
<comment type="caution">
    <text evidence="2">The sequence shown here is derived from an EMBL/GenBank/DDBJ whole genome shotgun (WGS) entry which is preliminary data.</text>
</comment>
<keyword evidence="3" id="KW-1185">Reference proteome</keyword>
<gene>
    <name evidence="2" type="ORF">DLM77_20170</name>
</gene>
<evidence type="ECO:0000313" key="3">
    <source>
        <dbReference type="Proteomes" id="UP000285569"/>
    </source>
</evidence>
<dbReference type="InterPro" id="IPR025113">
    <property type="entry name" value="TRL-like"/>
</dbReference>